<evidence type="ECO:0000256" key="3">
    <source>
        <dbReference type="ARBA" id="ARBA00005539"/>
    </source>
</evidence>
<accession>A0A7Y0ELC9</accession>
<dbReference type="PIRSF" id="PIRSF001549">
    <property type="entry name" value="His-tRNA_synth"/>
    <property type="match status" value="1"/>
</dbReference>
<evidence type="ECO:0000256" key="6">
    <source>
        <dbReference type="ARBA" id="ARBA00022605"/>
    </source>
</evidence>
<evidence type="ECO:0000256" key="10">
    <source>
        <dbReference type="PIRSR" id="PIRSR001549-1"/>
    </source>
</evidence>
<dbReference type="CDD" id="cd00773">
    <property type="entry name" value="HisRS-like_core"/>
    <property type="match status" value="1"/>
</dbReference>
<feature type="domain" description="Aminoacyl-transfer RNA synthetases class-II family profile" evidence="11">
    <location>
        <begin position="26"/>
        <end position="388"/>
    </location>
</feature>
<dbReference type="Gene3D" id="3.30.930.10">
    <property type="entry name" value="Bira Bifunctional Protein, Domain 2"/>
    <property type="match status" value="1"/>
</dbReference>
<dbReference type="NCBIfam" id="NF008936">
    <property type="entry name" value="PRK12292.1-3"/>
    <property type="match status" value="1"/>
</dbReference>
<dbReference type="GO" id="GO:0004821">
    <property type="term" value="F:histidine-tRNA ligase activity"/>
    <property type="evidence" value="ECO:0007669"/>
    <property type="project" value="TreeGrafter"/>
</dbReference>
<feature type="binding site" evidence="10">
    <location>
        <begin position="276"/>
        <end position="277"/>
    </location>
    <ligand>
        <name>L-histidine</name>
        <dbReference type="ChEBI" id="CHEBI:57595"/>
    </ligand>
</feature>
<dbReference type="InterPro" id="IPR004517">
    <property type="entry name" value="HisZ"/>
</dbReference>
<dbReference type="NCBIfam" id="TIGR00443">
    <property type="entry name" value="hisZ_biosyn_reg"/>
    <property type="match status" value="1"/>
</dbReference>
<dbReference type="RefSeq" id="WP_169300168.1">
    <property type="nucleotide sequence ID" value="NZ_JABBNI010000066.1"/>
</dbReference>
<protein>
    <recommendedName>
        <fullName evidence="4 9">ATP phosphoribosyltransferase regulatory subunit</fullName>
    </recommendedName>
</protein>
<evidence type="ECO:0000313" key="12">
    <source>
        <dbReference type="EMBL" id="NMM65570.1"/>
    </source>
</evidence>
<sequence>MISWKRYIPEGTKDTLFEECSRKVAIESILRKTYIHSGFLEVKSPTLEFYDVFSGEDHTLPQEKMYKLFDNHGRILVLRPDMTTPIARIAATKLKEVTHPLRLCYTSDVYRVNESLNGKNSEITQSGIEIIGVKSLKADAEAIITGITALINCGVEDFKIELGHAEFFKAIIEDVLINDEEKEKLRVYIENKNFTALCEFLDRNKNSMDENTLKILKELPKLFGNMDILDVACTYIDNQKALEAINNIKVVYEIIKDAGLGGYVSVDLGMVHYLNYYTGIIFRGYAEGVGGNILSGGRYDNLIKQFGQQQEATGFAVNVDSIIRALENSGQITENTLRRILIYYKNENFKKAYDAALKLRESGAVVELSLFDFENDAEKYAREKEMEFIKI</sequence>
<dbReference type="InterPro" id="IPR045864">
    <property type="entry name" value="aa-tRNA-synth_II/BPL/LPL"/>
</dbReference>
<keyword evidence="6 9" id="KW-0028">Amino-acid biosynthesis</keyword>
<comment type="similarity">
    <text evidence="3 9">Belongs to the class-II aminoacyl-tRNA synthetase family. HisZ subfamily.</text>
</comment>
<keyword evidence="5 9" id="KW-0963">Cytoplasm</keyword>
<comment type="function">
    <text evidence="8 9">Required for the first step of histidine biosynthesis. May allow the feedback regulation of ATP phosphoribosyltransferase activity by histidine.</text>
</comment>
<evidence type="ECO:0000256" key="8">
    <source>
        <dbReference type="ARBA" id="ARBA00025246"/>
    </source>
</evidence>
<dbReference type="GO" id="GO:0006427">
    <property type="term" value="P:histidyl-tRNA aminoacylation"/>
    <property type="evidence" value="ECO:0007669"/>
    <property type="project" value="TreeGrafter"/>
</dbReference>
<feature type="binding site" evidence="10">
    <location>
        <position position="111"/>
    </location>
    <ligand>
        <name>L-histidine</name>
        <dbReference type="ChEBI" id="CHEBI:57595"/>
    </ligand>
</feature>
<dbReference type="GO" id="GO:0000105">
    <property type="term" value="P:L-histidine biosynthetic process"/>
    <property type="evidence" value="ECO:0007669"/>
    <property type="project" value="UniProtKB-UniRule"/>
</dbReference>
<dbReference type="PANTHER" id="PTHR43707:SF6">
    <property type="entry name" value="ATP PHOSPHORIBOSYLTRANSFERASE REGULATORY SUBUNIT"/>
    <property type="match status" value="1"/>
</dbReference>
<dbReference type="Pfam" id="PF13393">
    <property type="entry name" value="tRNA-synt_His"/>
    <property type="match status" value="1"/>
</dbReference>
<comment type="caution">
    <text evidence="12">The sequence shown here is derived from an EMBL/GenBank/DDBJ whole genome shotgun (WGS) entry which is preliminary data.</text>
</comment>
<dbReference type="PANTHER" id="PTHR43707">
    <property type="entry name" value="HISTIDYL-TRNA SYNTHETASE"/>
    <property type="match status" value="1"/>
</dbReference>
<evidence type="ECO:0000256" key="2">
    <source>
        <dbReference type="ARBA" id="ARBA00004667"/>
    </source>
</evidence>
<evidence type="ECO:0000259" key="11">
    <source>
        <dbReference type="PROSITE" id="PS50862"/>
    </source>
</evidence>
<feature type="binding site" evidence="10">
    <location>
        <begin position="81"/>
        <end position="83"/>
    </location>
    <ligand>
        <name>L-histidine</name>
        <dbReference type="ChEBI" id="CHEBI:57595"/>
    </ligand>
</feature>
<evidence type="ECO:0000256" key="4">
    <source>
        <dbReference type="ARBA" id="ARBA00020397"/>
    </source>
</evidence>
<keyword evidence="7 9" id="KW-0368">Histidine biosynthesis</keyword>
<dbReference type="InterPro" id="IPR004516">
    <property type="entry name" value="HisRS/HisZ"/>
</dbReference>
<dbReference type="HAMAP" id="MF_00125">
    <property type="entry name" value="HisZ"/>
    <property type="match status" value="1"/>
</dbReference>
<comment type="subcellular location">
    <subcellularLocation>
        <location evidence="1 9">Cytoplasm</location>
    </subcellularLocation>
</comment>
<evidence type="ECO:0000256" key="7">
    <source>
        <dbReference type="ARBA" id="ARBA00023102"/>
    </source>
</evidence>
<comment type="miscellaneous">
    <text evidence="9">This function is generally fulfilled by the C-terminal part of HisG, which is missing in some bacteria such as this one.</text>
</comment>
<dbReference type="EMBL" id="JABBNI010000066">
    <property type="protein sequence ID" value="NMM65570.1"/>
    <property type="molecule type" value="Genomic_DNA"/>
</dbReference>
<evidence type="ECO:0000256" key="5">
    <source>
        <dbReference type="ARBA" id="ARBA00022490"/>
    </source>
</evidence>
<dbReference type="InterPro" id="IPR006195">
    <property type="entry name" value="aa-tRNA-synth_II"/>
</dbReference>
<dbReference type="GO" id="GO:0005737">
    <property type="term" value="C:cytoplasm"/>
    <property type="evidence" value="ECO:0007669"/>
    <property type="project" value="UniProtKB-SubCell"/>
</dbReference>
<dbReference type="SUPFAM" id="SSF55681">
    <property type="entry name" value="Class II aaRS and biotin synthetases"/>
    <property type="match status" value="1"/>
</dbReference>
<keyword evidence="12" id="KW-0328">Glycosyltransferase</keyword>
<comment type="pathway">
    <text evidence="2 9">Amino-acid biosynthesis; L-histidine biosynthesis; L-histidine from 5-phospho-alpha-D-ribose 1-diphosphate: step 1/9.</text>
</comment>
<comment type="subunit">
    <text evidence="9">Heteromultimer composed of HisG and HisZ subunits.</text>
</comment>
<dbReference type="PROSITE" id="PS50862">
    <property type="entry name" value="AA_TRNA_LIGASE_II"/>
    <property type="match status" value="1"/>
</dbReference>
<dbReference type="AlphaFoldDB" id="A0A7Y0ELC9"/>
<feature type="binding site" evidence="10">
    <location>
        <position position="129"/>
    </location>
    <ligand>
        <name>L-histidine</name>
        <dbReference type="ChEBI" id="CHEBI:57595"/>
    </ligand>
</feature>
<proteinExistence type="inferred from homology"/>
<dbReference type="UniPathway" id="UPA00031">
    <property type="reaction ID" value="UER00006"/>
</dbReference>
<evidence type="ECO:0000313" key="13">
    <source>
        <dbReference type="Proteomes" id="UP000537131"/>
    </source>
</evidence>
<gene>
    <name evidence="9" type="primary">hisZ</name>
    <name evidence="12" type="ORF">HBE96_23620</name>
</gene>
<organism evidence="12 13">
    <name type="scientific">Clostridium muellerianum</name>
    <dbReference type="NCBI Taxonomy" id="2716538"/>
    <lineage>
        <taxon>Bacteria</taxon>
        <taxon>Bacillati</taxon>
        <taxon>Bacillota</taxon>
        <taxon>Clostridia</taxon>
        <taxon>Eubacteriales</taxon>
        <taxon>Clostridiaceae</taxon>
        <taxon>Clostridium</taxon>
    </lineage>
</organism>
<evidence type="ECO:0000256" key="1">
    <source>
        <dbReference type="ARBA" id="ARBA00004496"/>
    </source>
</evidence>
<dbReference type="Proteomes" id="UP000537131">
    <property type="component" value="Unassembled WGS sequence"/>
</dbReference>
<dbReference type="GO" id="GO:0016757">
    <property type="term" value="F:glycosyltransferase activity"/>
    <property type="evidence" value="ECO:0007669"/>
    <property type="project" value="UniProtKB-KW"/>
</dbReference>
<keyword evidence="12" id="KW-0808">Transferase</keyword>
<keyword evidence="13" id="KW-1185">Reference proteome</keyword>
<dbReference type="GO" id="GO:0140096">
    <property type="term" value="F:catalytic activity, acting on a protein"/>
    <property type="evidence" value="ECO:0007669"/>
    <property type="project" value="UniProtKB-ARBA"/>
</dbReference>
<dbReference type="InterPro" id="IPR041715">
    <property type="entry name" value="HisRS-like_core"/>
</dbReference>
<evidence type="ECO:0000256" key="9">
    <source>
        <dbReference type="HAMAP-Rule" id="MF_00125"/>
    </source>
</evidence>
<feature type="binding site" evidence="10">
    <location>
        <position position="125"/>
    </location>
    <ligand>
        <name>L-histidine</name>
        <dbReference type="ChEBI" id="CHEBI:57595"/>
    </ligand>
</feature>
<reference evidence="12 13" key="1">
    <citation type="submission" date="2020-06" db="EMBL/GenBank/DDBJ databases">
        <title>Complete Genome Sequence of Clostridium muelleri sp. nov. P21T, an Acid-Alcohol Producing Acetogen Isolated from Old Hay.</title>
        <authorList>
            <person name="Duncan K.E."/>
            <person name="Tanner R.S."/>
        </authorList>
    </citation>
    <scope>NUCLEOTIDE SEQUENCE [LARGE SCALE GENOMIC DNA]</scope>
    <source>
        <strain evidence="12 13">P21</strain>
    </source>
</reference>
<name>A0A7Y0ELC9_9CLOT</name>